<comment type="caution">
    <text evidence="4">The sequence shown here is derived from an EMBL/GenBank/DDBJ whole genome shotgun (WGS) entry which is preliminary data.</text>
</comment>
<evidence type="ECO:0000256" key="2">
    <source>
        <dbReference type="SAM" id="Phobius"/>
    </source>
</evidence>
<organism evidence="4 5">
    <name type="scientific">Corynebacterium ammoniagenes</name>
    <name type="common">Brevibacterium ammoniagenes</name>
    <dbReference type="NCBI Taxonomy" id="1697"/>
    <lineage>
        <taxon>Bacteria</taxon>
        <taxon>Bacillati</taxon>
        <taxon>Actinomycetota</taxon>
        <taxon>Actinomycetes</taxon>
        <taxon>Mycobacteriales</taxon>
        <taxon>Corynebacteriaceae</taxon>
        <taxon>Corynebacterium</taxon>
    </lineage>
</organism>
<feature type="region of interest" description="Disordered" evidence="1">
    <location>
        <begin position="46"/>
        <end position="108"/>
    </location>
</feature>
<sequence length="289" mass="28803">MARHSNGQENYKPAGWVIAVAIAVIVAVIALLFFLLGGDDNDDVNNAADSETSAQAPAETDEAAEESESVAPSAESATSEAGEAAESEDKEAASSESETPSEQAPAPAVASADTLILLDTSAGLAGQFDQVTGALANTAHALGADGKAVALWNYSSPLNPGVTVGYRDNLGFGNGDEAADTIKAFGTGGEPQSRPAIIAAADTAADRAADINGPVRVLVVTTGTVTSMDDAAFTEAFKQAAGDNVELSVVHVGPGEPDAAIENVATEFTTVDGTDAGAVADALKAAAGA</sequence>
<proteinExistence type="predicted"/>
<dbReference type="PROSITE" id="PS50234">
    <property type="entry name" value="VWFA"/>
    <property type="match status" value="1"/>
</dbReference>
<dbReference type="EMBL" id="BQKK01000001">
    <property type="protein sequence ID" value="GJN42433.1"/>
    <property type="molecule type" value="Genomic_DNA"/>
</dbReference>
<evidence type="ECO:0000313" key="4">
    <source>
        <dbReference type="EMBL" id="GJN42433.1"/>
    </source>
</evidence>
<dbReference type="Proteomes" id="UP001054925">
    <property type="component" value="Unassembled WGS sequence"/>
</dbReference>
<dbReference type="SUPFAM" id="SSF53300">
    <property type="entry name" value="vWA-like"/>
    <property type="match status" value="1"/>
</dbReference>
<keyword evidence="2" id="KW-1133">Transmembrane helix</keyword>
<name>A0AAV5G277_CORAM</name>
<dbReference type="InterPro" id="IPR002035">
    <property type="entry name" value="VWF_A"/>
</dbReference>
<feature type="compositionally biased region" description="Low complexity" evidence="1">
    <location>
        <begin position="94"/>
        <end position="108"/>
    </location>
</feature>
<feature type="compositionally biased region" description="Low complexity" evidence="1">
    <location>
        <begin position="69"/>
        <end position="82"/>
    </location>
</feature>
<dbReference type="Gene3D" id="3.40.50.410">
    <property type="entry name" value="von Willebrand factor, type A domain"/>
    <property type="match status" value="1"/>
</dbReference>
<reference evidence="4" key="1">
    <citation type="submission" date="2021-12" db="EMBL/GenBank/DDBJ databases">
        <title>Draft genome sequence of Corynebacterium ammoniagenes strain T-723.</title>
        <authorList>
            <person name="Matsuzawa M."/>
            <person name="Hiratani M."/>
            <person name="Abe I."/>
            <person name="Tsuji Y."/>
            <person name="Nakamura J."/>
        </authorList>
    </citation>
    <scope>NUCLEOTIDE SEQUENCE</scope>
    <source>
        <strain evidence="4">T-723</strain>
    </source>
</reference>
<evidence type="ECO:0000259" key="3">
    <source>
        <dbReference type="PROSITE" id="PS50234"/>
    </source>
</evidence>
<evidence type="ECO:0000256" key="1">
    <source>
        <dbReference type="SAM" id="MobiDB-lite"/>
    </source>
</evidence>
<dbReference type="AlphaFoldDB" id="A0AAV5G277"/>
<feature type="compositionally biased region" description="Low complexity" evidence="1">
    <location>
        <begin position="46"/>
        <end position="58"/>
    </location>
</feature>
<dbReference type="InterPro" id="IPR036465">
    <property type="entry name" value="vWFA_dom_sf"/>
</dbReference>
<feature type="domain" description="VWFA" evidence="3">
    <location>
        <begin position="113"/>
        <end position="286"/>
    </location>
</feature>
<dbReference type="RefSeq" id="WP_236163710.1">
    <property type="nucleotide sequence ID" value="NZ_BQKK01000001.1"/>
</dbReference>
<protein>
    <recommendedName>
        <fullName evidence="3">VWFA domain-containing protein</fullName>
    </recommendedName>
</protein>
<accession>A0AAV5G277</accession>
<feature type="compositionally biased region" description="Acidic residues" evidence="1">
    <location>
        <begin position="59"/>
        <end position="68"/>
    </location>
</feature>
<keyword evidence="2" id="KW-0812">Transmembrane</keyword>
<keyword evidence="2" id="KW-0472">Membrane</keyword>
<gene>
    <name evidence="4" type="ORF">CAT723_09120</name>
</gene>
<feature type="transmembrane region" description="Helical" evidence="2">
    <location>
        <begin position="14"/>
        <end position="36"/>
    </location>
</feature>
<evidence type="ECO:0000313" key="5">
    <source>
        <dbReference type="Proteomes" id="UP001054925"/>
    </source>
</evidence>
<dbReference type="SMART" id="SM00327">
    <property type="entry name" value="VWA"/>
    <property type="match status" value="1"/>
</dbReference>